<reference evidence="8" key="1">
    <citation type="submission" date="2025-08" db="UniProtKB">
        <authorList>
            <consortium name="RefSeq"/>
        </authorList>
    </citation>
    <scope>IDENTIFICATION</scope>
    <source>
        <tissue evidence="8">Testes</tissue>
    </source>
</reference>
<comment type="cofactor">
    <cofactor evidence="1">
        <name>pyridoxal 5'-phosphate</name>
        <dbReference type="ChEBI" id="CHEBI:597326"/>
    </cofactor>
</comment>
<dbReference type="InterPro" id="IPR050147">
    <property type="entry name" value="Ser/Thr_Dehydratase"/>
</dbReference>
<keyword evidence="3" id="KW-0456">Lyase</keyword>
<dbReference type="PANTHER" id="PTHR48078:SF6">
    <property type="entry name" value="L-THREONINE DEHYDRATASE CATABOLIC TDCB"/>
    <property type="match status" value="1"/>
</dbReference>
<evidence type="ECO:0000259" key="6">
    <source>
        <dbReference type="Pfam" id="PF00291"/>
    </source>
</evidence>
<evidence type="ECO:0000256" key="1">
    <source>
        <dbReference type="ARBA" id="ARBA00001933"/>
    </source>
</evidence>
<dbReference type="PANTHER" id="PTHR48078">
    <property type="entry name" value="THREONINE DEHYDRATASE, MITOCHONDRIAL-RELATED"/>
    <property type="match status" value="1"/>
</dbReference>
<gene>
    <name evidence="8" type="primary">LOC102802012</name>
</gene>
<evidence type="ECO:0000256" key="3">
    <source>
        <dbReference type="ARBA" id="ARBA00023239"/>
    </source>
</evidence>
<evidence type="ECO:0000256" key="4">
    <source>
        <dbReference type="ARBA" id="ARBA00041766"/>
    </source>
</evidence>
<sequence length="166" mass="18288">MAHNDGGLRCLSNIPLSDIREAESRLRGVSVRTPLIPYNVEDCSGQQIYLKLENLQTIGSFKLRGAYYAIKCLDPSVLKHGICTSSAGNFGQGLAWSAKQLDIPCTVIVPENAPTIKLEAIARHGGNNVSIKQIPYLEWWDVMCKHYYPGMQGTFIHPVCDADVIA</sequence>
<evidence type="ECO:0000313" key="8">
    <source>
        <dbReference type="RefSeq" id="XP_006816271.1"/>
    </source>
</evidence>
<dbReference type="RefSeq" id="XP_006816271.1">
    <property type="nucleotide sequence ID" value="XM_006816208.1"/>
</dbReference>
<organism evidence="7 8">
    <name type="scientific">Saccoglossus kowalevskii</name>
    <name type="common">Acorn worm</name>
    <dbReference type="NCBI Taxonomy" id="10224"/>
    <lineage>
        <taxon>Eukaryota</taxon>
        <taxon>Metazoa</taxon>
        <taxon>Hemichordata</taxon>
        <taxon>Enteropneusta</taxon>
        <taxon>Harrimaniidae</taxon>
        <taxon>Saccoglossus</taxon>
    </lineage>
</organism>
<dbReference type="InterPro" id="IPR001926">
    <property type="entry name" value="TrpB-like_PALP"/>
</dbReference>
<dbReference type="Pfam" id="PF00291">
    <property type="entry name" value="PALP"/>
    <property type="match status" value="1"/>
</dbReference>
<proteinExistence type="predicted"/>
<dbReference type="SUPFAM" id="SSF53686">
    <property type="entry name" value="Tryptophan synthase beta subunit-like PLP-dependent enzymes"/>
    <property type="match status" value="1"/>
</dbReference>
<feature type="domain" description="Tryptophan synthase beta chain-like PALP" evidence="6">
    <location>
        <begin position="32"/>
        <end position="129"/>
    </location>
</feature>
<keyword evidence="2" id="KW-0663">Pyridoxal phosphate</keyword>
<feature type="non-terminal residue" evidence="8">
    <location>
        <position position="166"/>
    </location>
</feature>
<dbReference type="InterPro" id="IPR036052">
    <property type="entry name" value="TrpB-like_PALP_sf"/>
</dbReference>
<evidence type="ECO:0000256" key="2">
    <source>
        <dbReference type="ARBA" id="ARBA00022898"/>
    </source>
</evidence>
<name>A0ABM0M8D0_SACKO</name>
<evidence type="ECO:0000256" key="5">
    <source>
        <dbReference type="ARBA" id="ARBA00042605"/>
    </source>
</evidence>
<evidence type="ECO:0000313" key="7">
    <source>
        <dbReference type="Proteomes" id="UP000694865"/>
    </source>
</evidence>
<accession>A0ABM0M8D0</accession>
<dbReference type="Gene3D" id="3.40.50.1100">
    <property type="match status" value="2"/>
</dbReference>
<protein>
    <recommendedName>
        <fullName evidence="4">L-serine deaminase</fullName>
    </recommendedName>
    <alternativeName>
        <fullName evidence="5">L-threonine dehydratase</fullName>
    </alternativeName>
</protein>
<dbReference type="GeneID" id="102802012"/>
<dbReference type="Proteomes" id="UP000694865">
    <property type="component" value="Unplaced"/>
</dbReference>
<keyword evidence="7" id="KW-1185">Reference proteome</keyword>